<dbReference type="AlphaFoldDB" id="A0A1H4J244"/>
<protein>
    <recommendedName>
        <fullName evidence="3">N-acetylmuramoyl-L-alanine amidase</fullName>
        <ecNumber evidence="3">3.5.1.28</ecNumber>
    </recommendedName>
</protein>
<dbReference type="SUPFAM" id="SSF55846">
    <property type="entry name" value="N-acetylmuramoyl-L-alanine amidase-like"/>
    <property type="match status" value="1"/>
</dbReference>
<sequence length="255" mass="28033">MSATVCAAAMFEPDFSGAEVCPSPNFGVRRDGQKPDALILHYTGMETGKSAQDWLCAAESEVSSHYLVHEDGRIVQMVREADRAWHAGRGSWRGRDDVNSWSIGVEIANAGHPQNLPDFPEVQIKAVLELGLDICRRHRILAKRVLAHSDIAPGRKVDPGEKFPWQRLAAAGLGHFVAIAPIPGGRVLGPDGSGPAVLALQRLLQRYGYGIATTGTYDRQTQTIVREFQRHFRPLEVCGLADVTTCEILRKLLYN</sequence>
<dbReference type="InterPro" id="IPR036365">
    <property type="entry name" value="PGBD-like_sf"/>
</dbReference>
<dbReference type="PANTHER" id="PTHR30417:SF1">
    <property type="entry name" value="N-ACETYLMURAMOYL-L-ALANINE AMIDASE AMID"/>
    <property type="match status" value="1"/>
</dbReference>
<keyword evidence="8" id="KW-1185">Reference proteome</keyword>
<dbReference type="PANTHER" id="PTHR30417">
    <property type="entry name" value="N-ACETYLMURAMOYL-L-ALANINE AMIDASE AMID"/>
    <property type="match status" value="1"/>
</dbReference>
<dbReference type="Pfam" id="PF01510">
    <property type="entry name" value="Amidase_2"/>
    <property type="match status" value="1"/>
</dbReference>
<comment type="similarity">
    <text evidence="2">Belongs to the N-acetylmuramoyl-L-alanine amidase 2 family.</text>
</comment>
<keyword evidence="5" id="KW-0961">Cell wall biogenesis/degradation</keyword>
<dbReference type="InterPro" id="IPR002477">
    <property type="entry name" value="Peptidoglycan-bd-like"/>
</dbReference>
<reference evidence="8" key="1">
    <citation type="submission" date="2016-10" db="EMBL/GenBank/DDBJ databases">
        <authorList>
            <person name="Varghese N."/>
            <person name="Submissions S."/>
        </authorList>
    </citation>
    <scope>NUCLEOTIDE SEQUENCE [LARGE SCALE GENOMIC DNA]</scope>
    <source>
        <strain evidence="8">ES.061</strain>
    </source>
</reference>
<proteinExistence type="inferred from homology"/>
<dbReference type="EMBL" id="FNSL01000001">
    <property type="protein sequence ID" value="SEB40313.1"/>
    <property type="molecule type" value="Genomic_DNA"/>
</dbReference>
<dbReference type="CDD" id="cd06583">
    <property type="entry name" value="PGRP"/>
    <property type="match status" value="1"/>
</dbReference>
<name>A0A1H4J244_9HYPH</name>
<dbReference type="InterPro" id="IPR002502">
    <property type="entry name" value="Amidase_domain"/>
</dbReference>
<dbReference type="InterPro" id="IPR036505">
    <property type="entry name" value="Amidase/PGRP_sf"/>
</dbReference>
<dbReference type="GO" id="GO:0009254">
    <property type="term" value="P:peptidoglycan turnover"/>
    <property type="evidence" value="ECO:0007669"/>
    <property type="project" value="TreeGrafter"/>
</dbReference>
<feature type="domain" description="N-acetylmuramoyl-L-alanine amidase" evidence="6">
    <location>
        <begin position="23"/>
        <end position="160"/>
    </location>
</feature>
<evidence type="ECO:0000313" key="7">
    <source>
        <dbReference type="EMBL" id="SEB40313.1"/>
    </source>
</evidence>
<evidence type="ECO:0000313" key="8">
    <source>
        <dbReference type="Proteomes" id="UP000199064"/>
    </source>
</evidence>
<dbReference type="InterPro" id="IPR051206">
    <property type="entry name" value="NAMLAA_amidase_2"/>
</dbReference>
<evidence type="ECO:0000256" key="2">
    <source>
        <dbReference type="ARBA" id="ARBA00007553"/>
    </source>
</evidence>
<dbReference type="GO" id="GO:0019867">
    <property type="term" value="C:outer membrane"/>
    <property type="evidence" value="ECO:0007669"/>
    <property type="project" value="TreeGrafter"/>
</dbReference>
<dbReference type="Gene3D" id="3.40.80.10">
    <property type="entry name" value="Peptidoglycan recognition protein-like"/>
    <property type="match status" value="1"/>
</dbReference>
<evidence type="ECO:0000256" key="4">
    <source>
        <dbReference type="ARBA" id="ARBA00022801"/>
    </source>
</evidence>
<evidence type="ECO:0000259" key="6">
    <source>
        <dbReference type="SMART" id="SM00644"/>
    </source>
</evidence>
<dbReference type="Proteomes" id="UP000199064">
    <property type="component" value="Unassembled WGS sequence"/>
</dbReference>
<accession>A0A1H4J244</accession>
<dbReference type="GO" id="GO:0009253">
    <property type="term" value="P:peptidoglycan catabolic process"/>
    <property type="evidence" value="ECO:0007669"/>
    <property type="project" value="InterPro"/>
</dbReference>
<evidence type="ECO:0000256" key="5">
    <source>
        <dbReference type="ARBA" id="ARBA00023316"/>
    </source>
</evidence>
<dbReference type="InterPro" id="IPR036366">
    <property type="entry name" value="PGBDSf"/>
</dbReference>
<dbReference type="GO" id="GO:0008745">
    <property type="term" value="F:N-acetylmuramoyl-L-alanine amidase activity"/>
    <property type="evidence" value="ECO:0007669"/>
    <property type="project" value="UniProtKB-EC"/>
</dbReference>
<keyword evidence="4" id="KW-0378">Hydrolase</keyword>
<evidence type="ECO:0000256" key="3">
    <source>
        <dbReference type="ARBA" id="ARBA00011901"/>
    </source>
</evidence>
<dbReference type="Pfam" id="PF01471">
    <property type="entry name" value="PG_binding_1"/>
    <property type="match status" value="1"/>
</dbReference>
<evidence type="ECO:0000256" key="1">
    <source>
        <dbReference type="ARBA" id="ARBA00001561"/>
    </source>
</evidence>
<organism evidence="7 8">
    <name type="scientific">Nitratireductor aquibiodomus</name>
    <dbReference type="NCBI Taxonomy" id="204799"/>
    <lineage>
        <taxon>Bacteria</taxon>
        <taxon>Pseudomonadati</taxon>
        <taxon>Pseudomonadota</taxon>
        <taxon>Alphaproteobacteria</taxon>
        <taxon>Hyphomicrobiales</taxon>
        <taxon>Phyllobacteriaceae</taxon>
        <taxon>Nitratireductor</taxon>
    </lineage>
</organism>
<comment type="catalytic activity">
    <reaction evidence="1">
        <text>Hydrolyzes the link between N-acetylmuramoyl residues and L-amino acid residues in certain cell-wall glycopeptides.</text>
        <dbReference type="EC" id="3.5.1.28"/>
    </reaction>
</comment>
<gene>
    <name evidence="7" type="ORF">SAMN05216452_0908</name>
</gene>
<dbReference type="SMART" id="SM00644">
    <property type="entry name" value="Ami_2"/>
    <property type="match status" value="1"/>
</dbReference>
<dbReference type="EC" id="3.5.1.28" evidence="3"/>
<dbReference type="GO" id="GO:0071555">
    <property type="term" value="P:cell wall organization"/>
    <property type="evidence" value="ECO:0007669"/>
    <property type="project" value="UniProtKB-KW"/>
</dbReference>
<dbReference type="Gene3D" id="1.10.101.10">
    <property type="entry name" value="PGBD-like superfamily/PGBD"/>
    <property type="match status" value="1"/>
</dbReference>
<dbReference type="SUPFAM" id="SSF47090">
    <property type="entry name" value="PGBD-like"/>
    <property type="match status" value="1"/>
</dbReference>